<accession>A0A645HUH0</accession>
<protein>
    <submittedName>
        <fullName evidence="1">Uncharacterized protein</fullName>
    </submittedName>
</protein>
<name>A0A645HUH0_9ZZZZ</name>
<comment type="caution">
    <text evidence="1">The sequence shown here is derived from an EMBL/GenBank/DDBJ whole genome shotgun (WGS) entry which is preliminary data.</text>
</comment>
<dbReference type="AlphaFoldDB" id="A0A645HUH0"/>
<reference evidence="1" key="1">
    <citation type="submission" date="2019-08" db="EMBL/GenBank/DDBJ databases">
        <authorList>
            <person name="Kucharzyk K."/>
            <person name="Murdoch R.W."/>
            <person name="Higgins S."/>
            <person name="Loffler F."/>
        </authorList>
    </citation>
    <scope>NUCLEOTIDE SEQUENCE</scope>
</reference>
<sequence length="144" mass="15751">MLQLAGRVHRVAIHHDTAGTQGAEHADGVLQEIRQHDRHARTTRQFQYRLQVGGEPARGFVQLAVGQRGAHVEVGHALAETRHAAFEQIDQRPILALIDLRWDAGRVALQPDFFHHSTSISVASANSSAARTGICGKTRTTAAR</sequence>
<evidence type="ECO:0000313" key="1">
    <source>
        <dbReference type="EMBL" id="MPN42510.1"/>
    </source>
</evidence>
<proteinExistence type="predicted"/>
<gene>
    <name evidence="1" type="ORF">SDC9_190067</name>
</gene>
<dbReference type="EMBL" id="VSSQ01100289">
    <property type="protein sequence ID" value="MPN42510.1"/>
    <property type="molecule type" value="Genomic_DNA"/>
</dbReference>
<organism evidence="1">
    <name type="scientific">bioreactor metagenome</name>
    <dbReference type="NCBI Taxonomy" id="1076179"/>
    <lineage>
        <taxon>unclassified sequences</taxon>
        <taxon>metagenomes</taxon>
        <taxon>ecological metagenomes</taxon>
    </lineage>
</organism>